<evidence type="ECO:0000259" key="2">
    <source>
        <dbReference type="PROSITE" id="PS50003"/>
    </source>
</evidence>
<feature type="region of interest" description="Disordered" evidence="1">
    <location>
        <begin position="577"/>
        <end position="681"/>
    </location>
</feature>
<dbReference type="InterPro" id="IPR057836">
    <property type="entry name" value="EF-hand_SWAP70_N"/>
</dbReference>
<feature type="region of interest" description="Disordered" evidence="1">
    <location>
        <begin position="542"/>
        <end position="565"/>
    </location>
</feature>
<dbReference type="PANTHER" id="PTHR14383">
    <property type="entry name" value="SWAP-70 RECOMBINASE"/>
    <property type="match status" value="1"/>
</dbReference>
<accession>A0ABD0LJD8</accession>
<evidence type="ECO:0000256" key="1">
    <source>
        <dbReference type="SAM" id="MobiDB-lite"/>
    </source>
</evidence>
<keyword evidence="4" id="KW-1185">Reference proteome</keyword>
<comment type="caution">
    <text evidence="3">The sequence shown here is derived from an EMBL/GenBank/DDBJ whole genome shotgun (WGS) entry which is preliminary data.</text>
</comment>
<evidence type="ECO:0000313" key="3">
    <source>
        <dbReference type="EMBL" id="KAK7499089.1"/>
    </source>
</evidence>
<dbReference type="InterPro" id="IPR011993">
    <property type="entry name" value="PH-like_dom_sf"/>
</dbReference>
<dbReference type="EMBL" id="JACVVK020000046">
    <property type="protein sequence ID" value="KAK7499089.1"/>
    <property type="molecule type" value="Genomic_DNA"/>
</dbReference>
<feature type="compositionally biased region" description="Basic and acidic residues" evidence="1">
    <location>
        <begin position="643"/>
        <end position="658"/>
    </location>
</feature>
<dbReference type="AlphaFoldDB" id="A0ABD0LJD8"/>
<evidence type="ECO:0000313" key="4">
    <source>
        <dbReference type="Proteomes" id="UP001519460"/>
    </source>
</evidence>
<protein>
    <recommendedName>
        <fullName evidence="2">PH domain-containing protein</fullName>
    </recommendedName>
</protein>
<dbReference type="Proteomes" id="UP001519460">
    <property type="component" value="Unassembled WGS sequence"/>
</dbReference>
<dbReference type="PROSITE" id="PS50003">
    <property type="entry name" value="PH_DOMAIN"/>
    <property type="match status" value="1"/>
</dbReference>
<organism evidence="3 4">
    <name type="scientific">Batillaria attramentaria</name>
    <dbReference type="NCBI Taxonomy" id="370345"/>
    <lineage>
        <taxon>Eukaryota</taxon>
        <taxon>Metazoa</taxon>
        <taxon>Spiralia</taxon>
        <taxon>Lophotrochozoa</taxon>
        <taxon>Mollusca</taxon>
        <taxon>Gastropoda</taxon>
        <taxon>Caenogastropoda</taxon>
        <taxon>Sorbeoconcha</taxon>
        <taxon>Cerithioidea</taxon>
        <taxon>Batillariidae</taxon>
        <taxon>Batillaria</taxon>
    </lineage>
</organism>
<reference evidence="3 4" key="1">
    <citation type="journal article" date="2023" name="Sci. Data">
        <title>Genome assembly of the Korean intertidal mud-creeper Batillaria attramentaria.</title>
        <authorList>
            <person name="Patra A.K."/>
            <person name="Ho P.T."/>
            <person name="Jun S."/>
            <person name="Lee S.J."/>
            <person name="Kim Y."/>
            <person name="Won Y.J."/>
        </authorList>
    </citation>
    <scope>NUCLEOTIDE SEQUENCE [LARGE SCALE GENOMIC DNA]</scope>
    <source>
        <strain evidence="3">Wonlab-2016</strain>
    </source>
</reference>
<sequence length="681" mass="79304">MAVEDIRRSMWHAFTALAKEEQGEVKKTRLKVLTNNIGRALGKDKAEEILEDAEDSLTFTEYYKIIEPKLLQPENTEQLQLLTPKVIMEIDKICWMLCEGYYLKNSELSQRRSTDNGDDLFKLWKVFNFLAKIDPESQIDNLVGVAALPIRVDLEEAYRIGSLIRQSVGYDPSECPTINPDADSTMQKFLCDFVRFVVIVGTAVQDLPADVFRHGIECASEEILNDVIKKGYLDKYGNHVTNWKKRWFRLTASEMKYFTTDLERDLKGSIEVCKDFRPESQKAGQHRQFRIKLHTMGRSFELAASDLRSKNEWMTALQKAADHFGKEGSFQKCELEERERQRMLRREKIAEEEFGKTMMKEALEHRDKQLEEEHQERLKDKSLLKKREEELEAERQARLDVEARLAEEAAQLEAERLRLKELEEIKAMLERLLEEERQAKRDEEIVRNLQAKLLEEEMEKREELERLKAEQERLLQLERKEKEGLERQWQEQESMLNKTQQQLDRLRAERQQAEQKIIAAEEKMKLAEVERQKMQEKLRLREMSTSVGLRGPRPTPNPDPFITHRGKGAFVEADFTKKVGGEAMSPSRDASGQHSDERLFSFNESEANKNEPEANKTASEATVTEPESKTNTETGDIPEGLEEWMKERQEHKAGERNDQVYMNVDISQSTDSGEPLVTLLE</sequence>
<proteinExistence type="predicted"/>
<name>A0ABD0LJD8_9CAEN</name>
<gene>
    <name evidence="3" type="ORF">BaRGS_00009636</name>
</gene>
<dbReference type="Pfam" id="PF00169">
    <property type="entry name" value="PH"/>
    <property type="match status" value="1"/>
</dbReference>
<dbReference type="Pfam" id="PF25530">
    <property type="entry name" value="EF-hand_SWAP70_N"/>
    <property type="match status" value="1"/>
</dbReference>
<dbReference type="Gene3D" id="2.30.29.30">
    <property type="entry name" value="Pleckstrin-homology domain (PH domain)/Phosphotyrosine-binding domain (PTB)"/>
    <property type="match status" value="1"/>
</dbReference>
<dbReference type="PANTHER" id="PTHR14383:SF5">
    <property type="entry name" value="RUN DOMAIN-CONTAINING PROTEIN"/>
    <property type="match status" value="1"/>
</dbReference>
<feature type="domain" description="PH" evidence="2">
    <location>
        <begin position="226"/>
        <end position="322"/>
    </location>
</feature>
<dbReference type="InterPro" id="IPR001849">
    <property type="entry name" value="PH_domain"/>
</dbReference>
<dbReference type="SUPFAM" id="SSF50729">
    <property type="entry name" value="PH domain-like"/>
    <property type="match status" value="1"/>
</dbReference>
<dbReference type="SMART" id="SM00233">
    <property type="entry name" value="PH"/>
    <property type="match status" value="1"/>
</dbReference>